<feature type="domain" description="Pyridoxamine 5'-phosphate oxidase N-terminal" evidence="1">
    <location>
        <begin position="17"/>
        <end position="131"/>
    </location>
</feature>
<proteinExistence type="predicted"/>
<name>A0A0A0J499_9MICO</name>
<evidence type="ECO:0000313" key="2">
    <source>
        <dbReference type="EMBL" id="KGN31524.1"/>
    </source>
</evidence>
<accession>A0A0A0J499</accession>
<comment type="caution">
    <text evidence="2">The sequence shown here is derived from an EMBL/GenBank/DDBJ whole genome shotgun (WGS) entry which is preliminary data.</text>
</comment>
<reference evidence="2 3" key="1">
    <citation type="submission" date="2013-08" db="EMBL/GenBank/DDBJ databases">
        <title>The genome sequence of Knoellia sinensis.</title>
        <authorList>
            <person name="Zhu W."/>
            <person name="Wang G."/>
        </authorList>
    </citation>
    <scope>NUCLEOTIDE SEQUENCE [LARGE SCALE GENOMIC DNA]</scope>
    <source>
        <strain evidence="2 3">KCTC 19936</strain>
    </source>
</reference>
<dbReference type="eggNOG" id="COG3576">
    <property type="taxonomic scope" value="Bacteria"/>
</dbReference>
<dbReference type="Proteomes" id="UP000030002">
    <property type="component" value="Unassembled WGS sequence"/>
</dbReference>
<dbReference type="AlphaFoldDB" id="A0A0A0J499"/>
<keyword evidence="3" id="KW-1185">Reference proteome</keyword>
<dbReference type="Gene3D" id="2.30.110.10">
    <property type="entry name" value="Electron Transport, Fmn-binding Protein, Chain A"/>
    <property type="match status" value="1"/>
</dbReference>
<dbReference type="OrthoDB" id="3627463at2"/>
<evidence type="ECO:0000313" key="3">
    <source>
        <dbReference type="Proteomes" id="UP000030002"/>
    </source>
</evidence>
<sequence>MDAPRPRAVRLADTRARLETAVDLWVATASPEGGAPGLVPLSFDWDGADLLLATDRGTPAGRNMRDSGLVRLALGGLRDVVMIDGSVVEVPLSDVPADRWDGYAVRTGWDPRTSGPDYVAYVVTPRTIQAWREHPEIADRTLMKDGRWLS</sequence>
<dbReference type="Pfam" id="PF01243">
    <property type="entry name" value="PNPOx_N"/>
    <property type="match status" value="1"/>
</dbReference>
<dbReference type="RefSeq" id="WP_035917442.1">
    <property type="nucleotide sequence ID" value="NZ_AVPJ01000011.1"/>
</dbReference>
<organism evidence="2 3">
    <name type="scientific">Knoellia sinensis KCTC 19936</name>
    <dbReference type="NCBI Taxonomy" id="1385520"/>
    <lineage>
        <taxon>Bacteria</taxon>
        <taxon>Bacillati</taxon>
        <taxon>Actinomycetota</taxon>
        <taxon>Actinomycetes</taxon>
        <taxon>Micrococcales</taxon>
        <taxon>Intrasporangiaceae</taxon>
        <taxon>Knoellia</taxon>
    </lineage>
</organism>
<dbReference type="SUPFAM" id="SSF50475">
    <property type="entry name" value="FMN-binding split barrel"/>
    <property type="match status" value="1"/>
</dbReference>
<gene>
    <name evidence="2" type="ORF">N802_03915</name>
</gene>
<evidence type="ECO:0000259" key="1">
    <source>
        <dbReference type="Pfam" id="PF01243"/>
    </source>
</evidence>
<dbReference type="InterPro" id="IPR011576">
    <property type="entry name" value="Pyridox_Oxase_N"/>
</dbReference>
<dbReference type="EMBL" id="AVPJ01000011">
    <property type="protein sequence ID" value="KGN31524.1"/>
    <property type="molecule type" value="Genomic_DNA"/>
</dbReference>
<protein>
    <submittedName>
        <fullName evidence="2">Pyridoxamine 5'-phosphate oxidase</fullName>
    </submittedName>
</protein>
<dbReference type="STRING" id="1385520.N802_03915"/>
<dbReference type="InterPro" id="IPR012349">
    <property type="entry name" value="Split_barrel_FMN-bd"/>
</dbReference>